<proteinExistence type="predicted"/>
<evidence type="ECO:0000259" key="2">
    <source>
        <dbReference type="Pfam" id="PF07167"/>
    </source>
</evidence>
<gene>
    <name evidence="3" type="ORF">ACFO5Q_13510</name>
</gene>
<dbReference type="PANTHER" id="PTHR36837:SF4">
    <property type="entry name" value="BLR0908 PROTEIN"/>
    <property type="match status" value="1"/>
</dbReference>
<dbReference type="Gene3D" id="3.40.50.1820">
    <property type="entry name" value="alpha/beta hydrolase"/>
    <property type="match status" value="1"/>
</dbReference>
<evidence type="ECO:0000313" key="4">
    <source>
        <dbReference type="Proteomes" id="UP001595776"/>
    </source>
</evidence>
<accession>A0ABV8UDZ7</accession>
<dbReference type="PANTHER" id="PTHR36837">
    <property type="entry name" value="POLY(3-HYDROXYALKANOATE) POLYMERASE SUBUNIT PHAC"/>
    <property type="match status" value="1"/>
</dbReference>
<comment type="caution">
    <text evidence="3">The sequence shown here is derived from an EMBL/GenBank/DDBJ whole genome shotgun (WGS) entry which is preliminary data.</text>
</comment>
<dbReference type="InterPro" id="IPR051321">
    <property type="entry name" value="PHA/PHB_synthase"/>
</dbReference>
<name>A0ABV8UDZ7_9PROT</name>
<dbReference type="Pfam" id="PF07167">
    <property type="entry name" value="PhaC_N"/>
    <property type="match status" value="1"/>
</dbReference>
<evidence type="ECO:0000259" key="1">
    <source>
        <dbReference type="Pfam" id="PF00561"/>
    </source>
</evidence>
<feature type="domain" description="Poly-beta-hydroxybutyrate polymerase N-terminal" evidence="2">
    <location>
        <begin position="122"/>
        <end position="162"/>
    </location>
</feature>
<keyword evidence="3" id="KW-0378">Hydrolase</keyword>
<dbReference type="GO" id="GO:0016787">
    <property type="term" value="F:hydrolase activity"/>
    <property type="evidence" value="ECO:0007669"/>
    <property type="project" value="UniProtKB-KW"/>
</dbReference>
<sequence length="423" mass="46578">MTAQPKEHASRMADVEAQIRGPRPMSLHLANSLMIWREAGAGARRLRAGTGIWHTGVRDNLDALKGLMRSEDDWQRFFTAVERKASGRADTMLAGIAKYLAHPYRRPESKAAEAVRIGNCRLLDFGAPQSGNRGKPILLVPSLINPHYVLDLMPGRSLVEFLKGHGYRPYLVHWYEPGEEELGFGIGDYVMKRLKPFLDHVAGVAGAPVPVLGYCMGGTLTTALAARAGDMVSKLALVAAPWDFDTKKPHAGKKYAPVMVEALAKLPTNMPLPVDAVQTFFTSVDPTLNDRKFRKFATMDPSSEAAEFFVALETWVNTGAPLPRRVADEAMVGWYRDNTTGREEWYVDGAPVRLEDVTCPVWIAAPEEDRLVPQESAYSMLKGLPNATVHDPGAGHIGMMVGSKARTGLWEPLLKWLETDHAA</sequence>
<organism evidence="3 4">
    <name type="scientific">Kordiimonas lipolytica</name>
    <dbReference type="NCBI Taxonomy" id="1662421"/>
    <lineage>
        <taxon>Bacteria</taxon>
        <taxon>Pseudomonadati</taxon>
        <taxon>Pseudomonadota</taxon>
        <taxon>Alphaproteobacteria</taxon>
        <taxon>Kordiimonadales</taxon>
        <taxon>Kordiimonadaceae</taxon>
        <taxon>Kordiimonas</taxon>
    </lineage>
</organism>
<evidence type="ECO:0000313" key="3">
    <source>
        <dbReference type="EMBL" id="MFC4348865.1"/>
    </source>
</evidence>
<feature type="domain" description="AB hydrolase-1" evidence="1">
    <location>
        <begin position="211"/>
        <end position="402"/>
    </location>
</feature>
<dbReference type="EMBL" id="JBHSCR010000014">
    <property type="protein sequence ID" value="MFC4348865.1"/>
    <property type="molecule type" value="Genomic_DNA"/>
</dbReference>
<protein>
    <submittedName>
        <fullName evidence="3">Alpha/beta fold hydrolase</fullName>
    </submittedName>
</protein>
<reference evidence="4" key="1">
    <citation type="journal article" date="2019" name="Int. J. Syst. Evol. Microbiol.">
        <title>The Global Catalogue of Microorganisms (GCM) 10K type strain sequencing project: providing services to taxonomists for standard genome sequencing and annotation.</title>
        <authorList>
            <consortium name="The Broad Institute Genomics Platform"/>
            <consortium name="The Broad Institute Genome Sequencing Center for Infectious Disease"/>
            <person name="Wu L."/>
            <person name="Ma J."/>
        </authorList>
    </citation>
    <scope>NUCLEOTIDE SEQUENCE [LARGE SCALE GENOMIC DNA]</scope>
    <source>
        <strain evidence="4">CGMCC 1.15304</strain>
    </source>
</reference>
<dbReference type="Proteomes" id="UP001595776">
    <property type="component" value="Unassembled WGS sequence"/>
</dbReference>
<keyword evidence="4" id="KW-1185">Reference proteome</keyword>
<dbReference type="SUPFAM" id="SSF53474">
    <property type="entry name" value="alpha/beta-Hydrolases"/>
    <property type="match status" value="1"/>
</dbReference>
<dbReference type="InterPro" id="IPR029058">
    <property type="entry name" value="AB_hydrolase_fold"/>
</dbReference>
<dbReference type="InterPro" id="IPR000073">
    <property type="entry name" value="AB_hydrolase_1"/>
</dbReference>
<dbReference type="InterPro" id="IPR010941">
    <property type="entry name" value="PhaC_N"/>
</dbReference>
<dbReference type="RefSeq" id="WP_068143485.1">
    <property type="nucleotide sequence ID" value="NZ_JBHSCR010000014.1"/>
</dbReference>
<dbReference type="Pfam" id="PF00561">
    <property type="entry name" value="Abhydrolase_1"/>
    <property type="match status" value="1"/>
</dbReference>